<name>A0A1V9F7N7_9BACT</name>
<dbReference type="SUPFAM" id="SSF47413">
    <property type="entry name" value="lambda repressor-like DNA-binding domains"/>
    <property type="match status" value="1"/>
</dbReference>
<dbReference type="STRING" id="354355.SAMN05660816_05147"/>
<dbReference type="Pfam" id="PF01381">
    <property type="entry name" value="HTH_3"/>
    <property type="match status" value="1"/>
</dbReference>
<dbReference type="AlphaFoldDB" id="A0A1V9F7N7"/>
<dbReference type="Proteomes" id="UP000192610">
    <property type="component" value="Unassembled WGS sequence"/>
</dbReference>
<feature type="domain" description="HTH cro/C1-type" evidence="1">
    <location>
        <begin position="10"/>
        <end position="64"/>
    </location>
</feature>
<gene>
    <name evidence="2" type="ORF">A4H97_22815</name>
</gene>
<reference evidence="3" key="1">
    <citation type="submission" date="2016-04" db="EMBL/GenBank/DDBJ databases">
        <authorList>
            <person name="Chen L."/>
            <person name="Zhuang W."/>
            <person name="Wang G."/>
        </authorList>
    </citation>
    <scope>NUCLEOTIDE SEQUENCE [LARGE SCALE GENOMIC DNA]</scope>
    <source>
        <strain evidence="3">17621</strain>
    </source>
</reference>
<dbReference type="EMBL" id="LVXG01000004">
    <property type="protein sequence ID" value="OQP54368.1"/>
    <property type="molecule type" value="Genomic_DNA"/>
</dbReference>
<dbReference type="InterPro" id="IPR001387">
    <property type="entry name" value="Cro/C1-type_HTH"/>
</dbReference>
<evidence type="ECO:0000313" key="2">
    <source>
        <dbReference type="EMBL" id="OQP54368.1"/>
    </source>
</evidence>
<keyword evidence="3" id="KW-1185">Reference proteome</keyword>
<dbReference type="Gene3D" id="1.10.260.40">
    <property type="entry name" value="lambda repressor-like DNA-binding domains"/>
    <property type="match status" value="1"/>
</dbReference>
<dbReference type="OrthoDB" id="1357763at2"/>
<organism evidence="2 3">
    <name type="scientific">Niastella yeongjuensis</name>
    <dbReference type="NCBI Taxonomy" id="354355"/>
    <lineage>
        <taxon>Bacteria</taxon>
        <taxon>Pseudomonadati</taxon>
        <taxon>Bacteroidota</taxon>
        <taxon>Chitinophagia</taxon>
        <taxon>Chitinophagales</taxon>
        <taxon>Chitinophagaceae</taxon>
        <taxon>Niastella</taxon>
    </lineage>
</organism>
<evidence type="ECO:0000313" key="3">
    <source>
        <dbReference type="Proteomes" id="UP000192610"/>
    </source>
</evidence>
<evidence type="ECO:0000259" key="1">
    <source>
        <dbReference type="PROSITE" id="PS50943"/>
    </source>
</evidence>
<dbReference type="CDD" id="cd00093">
    <property type="entry name" value="HTH_XRE"/>
    <property type="match status" value="1"/>
</dbReference>
<dbReference type="SMART" id="SM00530">
    <property type="entry name" value="HTH_XRE"/>
    <property type="match status" value="1"/>
</dbReference>
<proteinExistence type="predicted"/>
<sequence length="69" mass="7865">MTLKEIGQALKFRREFLQLRQGDLSEMSGITIRTIYDIEKGSSNPSFTTLEKLTDTLGMEITIQVKTIK</sequence>
<dbReference type="PROSITE" id="PS50943">
    <property type="entry name" value="HTH_CROC1"/>
    <property type="match status" value="1"/>
</dbReference>
<dbReference type="InterPro" id="IPR010982">
    <property type="entry name" value="Lambda_DNA-bd_dom_sf"/>
</dbReference>
<accession>A0A1V9F7N7</accession>
<dbReference type="GO" id="GO:0003677">
    <property type="term" value="F:DNA binding"/>
    <property type="evidence" value="ECO:0007669"/>
    <property type="project" value="InterPro"/>
</dbReference>
<comment type="caution">
    <text evidence="2">The sequence shown here is derived from an EMBL/GenBank/DDBJ whole genome shotgun (WGS) entry which is preliminary data.</text>
</comment>
<protein>
    <recommendedName>
        <fullName evidence="1">HTH cro/C1-type domain-containing protein</fullName>
    </recommendedName>
</protein>
<dbReference type="RefSeq" id="WP_133053841.1">
    <property type="nucleotide sequence ID" value="NZ_FOCZ01000011.1"/>
</dbReference>